<evidence type="ECO:0000313" key="3">
    <source>
        <dbReference type="EMBL" id="PAA87453.1"/>
    </source>
</evidence>
<protein>
    <recommendedName>
        <fullName evidence="2">Egal-1 winged helix domain-containing protein</fullName>
    </recommendedName>
</protein>
<feature type="region of interest" description="Disordered" evidence="1">
    <location>
        <begin position="420"/>
        <end position="443"/>
    </location>
</feature>
<feature type="compositionally biased region" description="Low complexity" evidence="1">
    <location>
        <begin position="102"/>
        <end position="120"/>
    </location>
</feature>
<dbReference type="InterPro" id="IPR056589">
    <property type="entry name" value="WH_Egal-1"/>
</dbReference>
<feature type="compositionally biased region" description="Polar residues" evidence="1">
    <location>
        <begin position="293"/>
        <end position="307"/>
    </location>
</feature>
<dbReference type="OrthoDB" id="26838at2759"/>
<comment type="caution">
    <text evidence="3">The sequence shown here is derived from an EMBL/GenBank/DDBJ whole genome shotgun (WGS) entry which is preliminary data.</text>
</comment>
<evidence type="ECO:0000256" key="1">
    <source>
        <dbReference type="SAM" id="MobiDB-lite"/>
    </source>
</evidence>
<feature type="domain" description="Egal-1 winged helix" evidence="2">
    <location>
        <begin position="19"/>
        <end position="87"/>
    </location>
</feature>
<feature type="domain" description="Egal-1 winged helix" evidence="2">
    <location>
        <begin position="160"/>
        <end position="226"/>
    </location>
</feature>
<dbReference type="Proteomes" id="UP000215902">
    <property type="component" value="Unassembled WGS sequence"/>
</dbReference>
<organism evidence="3 4">
    <name type="scientific">Macrostomum lignano</name>
    <dbReference type="NCBI Taxonomy" id="282301"/>
    <lineage>
        <taxon>Eukaryota</taxon>
        <taxon>Metazoa</taxon>
        <taxon>Spiralia</taxon>
        <taxon>Lophotrochozoa</taxon>
        <taxon>Platyhelminthes</taxon>
        <taxon>Rhabditophora</taxon>
        <taxon>Macrostomorpha</taxon>
        <taxon>Macrostomida</taxon>
        <taxon>Macrostomidae</taxon>
        <taxon>Macrostomum</taxon>
    </lineage>
</organism>
<feature type="compositionally biased region" description="Basic residues" evidence="1">
    <location>
        <begin position="254"/>
        <end position="265"/>
    </location>
</feature>
<reference evidence="3 4" key="1">
    <citation type="submission" date="2017-06" db="EMBL/GenBank/DDBJ databases">
        <title>A platform for efficient transgenesis in Macrostomum lignano, a flatworm model organism for stem cell research.</title>
        <authorList>
            <person name="Berezikov E."/>
        </authorList>
    </citation>
    <scope>NUCLEOTIDE SEQUENCE [LARGE SCALE GENOMIC DNA]</scope>
    <source>
        <strain evidence="3">DV1</strain>
        <tissue evidence="3">Whole organism</tissue>
    </source>
</reference>
<feature type="domain" description="Egal-1 winged helix" evidence="2">
    <location>
        <begin position="332"/>
        <end position="397"/>
    </location>
</feature>
<evidence type="ECO:0000313" key="4">
    <source>
        <dbReference type="Proteomes" id="UP000215902"/>
    </source>
</evidence>
<dbReference type="AlphaFoldDB" id="A0A267GN54"/>
<feature type="region of interest" description="Disordered" evidence="1">
    <location>
        <begin position="89"/>
        <end position="135"/>
    </location>
</feature>
<evidence type="ECO:0000259" key="2">
    <source>
        <dbReference type="Pfam" id="PF23713"/>
    </source>
</evidence>
<feature type="compositionally biased region" description="Low complexity" evidence="1">
    <location>
        <begin position="238"/>
        <end position="253"/>
    </location>
</feature>
<proteinExistence type="predicted"/>
<feature type="region of interest" description="Disordered" evidence="1">
    <location>
        <begin position="233"/>
        <end position="311"/>
    </location>
</feature>
<dbReference type="Pfam" id="PF23713">
    <property type="entry name" value="WHD_Egal"/>
    <property type="match status" value="3"/>
</dbReference>
<accession>A0A267GN54</accession>
<keyword evidence="4" id="KW-1185">Reference proteome</keyword>
<dbReference type="STRING" id="282301.A0A267GN54"/>
<gene>
    <name evidence="3" type="ORF">BOX15_Mlig014738g2</name>
</gene>
<feature type="compositionally biased region" description="Gly residues" evidence="1">
    <location>
        <begin position="276"/>
        <end position="286"/>
    </location>
</feature>
<name>A0A267GN54_9PLAT</name>
<dbReference type="EMBL" id="NIVC01000230">
    <property type="protein sequence ID" value="PAA87453.1"/>
    <property type="molecule type" value="Genomic_DNA"/>
</dbReference>
<sequence length="652" mass="70336">PKLLTTMLSSFDTNGSPQHRAMLHLLELLMNAPPRGLPLPVLTQKLLHRPGGGAEAATAIDQAGGMRAFLQRHPALFRLHDDMASAVGSVGPAGLDTDHRLNQSNPEVPSSVPPQSNSPPGAGSADSGELTNGFDRLSMSSCSSSTLSASVMMEVARESEAVRFFQSRLGRRREDRWVPIKSLAGHLSQAPAEVRSVVGPQSDFAKFLAKHRHVFEIQGELVGLRDTFAAVTTRQQEKQSQQQQQSLSSSSGSRLRHTHSARTSRPRSMLSKSGRAQGGGGGGFLGGSMDDTFANSLPGTPAESNYNDEAFDDTGSVSSTACSASMPAAEFKAVEFVRRVLDRAATRTGGGLPLAQLFAVISRSGDSAEAARNFIGWTQLELEEFLRKRPRLFNLNSTGPDAMVSNGSAFGRNEFQRRSLRLSSQSSSSTTADPPPPRSLSNRRGRVFHCAKLWGIIDLGRHEHVFFDRSIFKHVDDLQKYFKVNDTVYFNAILATKDSRAKWRATQVWRESDQALMERPASSAVPPSQQPRSSAATLLDLADDVKFLSDIDNQRDGWSVSSGGSSDPAEIGEFGADFDLEDNLADNVANLKLIGGQPSAYQPEVKQPDAASETASELCSQCASLVSASTASVATQTMSTGEIMAMQIFHDL</sequence>
<feature type="non-terminal residue" evidence="3">
    <location>
        <position position="1"/>
    </location>
</feature>